<dbReference type="GO" id="GO:0000976">
    <property type="term" value="F:transcription cis-regulatory region binding"/>
    <property type="evidence" value="ECO:0007669"/>
    <property type="project" value="TreeGrafter"/>
</dbReference>
<evidence type="ECO:0000313" key="7">
    <source>
        <dbReference type="EMBL" id="AIO68310.1"/>
    </source>
</evidence>
<evidence type="ECO:0000256" key="4">
    <source>
        <dbReference type="ARBA" id="ARBA00023163"/>
    </source>
</evidence>
<reference evidence="7 8" key="1">
    <citation type="submission" date="2014-06" db="EMBL/GenBank/DDBJ databases">
        <authorList>
            <person name="Bishop-Lilly K.A."/>
            <person name="Broomall S.M."/>
            <person name="Chain P.S."/>
            <person name="Chertkov O."/>
            <person name="Coyne S.R."/>
            <person name="Daligault H.E."/>
            <person name="Davenport K.W."/>
            <person name="Erkkila T."/>
            <person name="Frey K.G."/>
            <person name="Gibbons H.S."/>
            <person name="Gu W."/>
            <person name="Jaissle J."/>
            <person name="Johnson S.L."/>
            <person name="Koroleva G.I."/>
            <person name="Ladner J.T."/>
            <person name="Lo C.-C."/>
            <person name="Minogue T.D."/>
            <person name="Munk C."/>
            <person name="Palacios G.F."/>
            <person name="Redden C.L."/>
            <person name="Rosenzweig C.N."/>
            <person name="Scholz M.B."/>
            <person name="Teshima H."/>
            <person name="Xu Y."/>
        </authorList>
    </citation>
    <scope>NUCLEOTIDE SEQUENCE [LARGE SCALE GENOMIC DNA]</scope>
    <source>
        <strain evidence="7 8">EO147</strain>
    </source>
</reference>
<gene>
    <name evidence="7" type="ORF">DM82_1062</name>
</gene>
<evidence type="ECO:0000256" key="2">
    <source>
        <dbReference type="ARBA" id="ARBA00023015"/>
    </source>
</evidence>
<feature type="domain" description="HTH tetR-type" evidence="6">
    <location>
        <begin position="11"/>
        <end position="71"/>
    </location>
</feature>
<name>A0AAI8FPV0_9BURK</name>
<dbReference type="PROSITE" id="PS01081">
    <property type="entry name" value="HTH_TETR_1"/>
    <property type="match status" value="1"/>
</dbReference>
<dbReference type="Pfam" id="PF17939">
    <property type="entry name" value="TetR_C_30"/>
    <property type="match status" value="1"/>
</dbReference>
<dbReference type="PANTHER" id="PTHR30055:SF235">
    <property type="entry name" value="TRANSCRIPTIONAL REGULATORY PROTEIN"/>
    <property type="match status" value="1"/>
</dbReference>
<dbReference type="Gene3D" id="1.10.357.10">
    <property type="entry name" value="Tetracycline Repressor, domain 2"/>
    <property type="match status" value="1"/>
</dbReference>
<feature type="DNA-binding region" description="H-T-H motif" evidence="5">
    <location>
        <begin position="34"/>
        <end position="53"/>
    </location>
</feature>
<dbReference type="RefSeq" id="WP_038802582.1">
    <property type="nucleotide sequence ID" value="NZ_CADEQG010000015.1"/>
</dbReference>
<proteinExistence type="predicted"/>
<dbReference type="InterPro" id="IPR001647">
    <property type="entry name" value="HTH_TetR"/>
</dbReference>
<evidence type="ECO:0000256" key="3">
    <source>
        <dbReference type="ARBA" id="ARBA00023125"/>
    </source>
</evidence>
<accession>A0AAI8FPV0</accession>
<dbReference type="PROSITE" id="PS50977">
    <property type="entry name" value="HTH_TETR_2"/>
    <property type="match status" value="1"/>
</dbReference>
<dbReference type="PANTHER" id="PTHR30055">
    <property type="entry name" value="HTH-TYPE TRANSCRIPTIONAL REGULATOR RUTR"/>
    <property type="match status" value="1"/>
</dbReference>
<dbReference type="SUPFAM" id="SSF48498">
    <property type="entry name" value="Tetracyclin repressor-like, C-terminal domain"/>
    <property type="match status" value="1"/>
</dbReference>
<dbReference type="InterPro" id="IPR041586">
    <property type="entry name" value="PsrA_TetR_C"/>
</dbReference>
<organism evidence="7 8">
    <name type="scientific">Burkholderia oklahomensis</name>
    <dbReference type="NCBI Taxonomy" id="342113"/>
    <lineage>
        <taxon>Bacteria</taxon>
        <taxon>Pseudomonadati</taxon>
        <taxon>Pseudomonadota</taxon>
        <taxon>Betaproteobacteria</taxon>
        <taxon>Burkholderiales</taxon>
        <taxon>Burkholderiaceae</taxon>
        <taxon>Burkholderia</taxon>
        <taxon>pseudomallei group</taxon>
    </lineage>
</organism>
<dbReference type="InterPro" id="IPR009057">
    <property type="entry name" value="Homeodomain-like_sf"/>
</dbReference>
<keyword evidence="4" id="KW-0804">Transcription</keyword>
<dbReference type="KEGG" id="bok:DM82_1062"/>
<evidence type="ECO:0000256" key="1">
    <source>
        <dbReference type="ARBA" id="ARBA00022491"/>
    </source>
</evidence>
<dbReference type="InterPro" id="IPR023772">
    <property type="entry name" value="DNA-bd_HTH_TetR-type_CS"/>
</dbReference>
<evidence type="ECO:0000259" key="6">
    <source>
        <dbReference type="PROSITE" id="PS50977"/>
    </source>
</evidence>
<dbReference type="EMBL" id="CP008726">
    <property type="protein sequence ID" value="AIO68310.1"/>
    <property type="molecule type" value="Genomic_DNA"/>
</dbReference>
<dbReference type="GO" id="GO:0003700">
    <property type="term" value="F:DNA-binding transcription factor activity"/>
    <property type="evidence" value="ECO:0007669"/>
    <property type="project" value="TreeGrafter"/>
</dbReference>
<dbReference type="AlphaFoldDB" id="A0AAI8FPV0"/>
<sequence length="321" mass="33606">MAVRQASRQSGGTKARILDAAEDLFIEHGFEAMSMRQITSRAAVNLAAVNYHFGSKEALIHAMLSRRLDQLNEERLRILDRFDAQLGAHVTCEHVLGAMFIPALQASRDPQRGGRAFLRLIGRAYTDPSAFVRNFLTAHYATVAGRFFDAFQRALPNLPRAELGWRLHYAIGALSGALAGAETESLIDEFTQGRTMNDVQMIARLSSLIVAALRAPMPDATQLTIFASVLDGAAAAAGATQPAEPLAAIAPSVVSAPVVSAPSAPAVAPAIAPVSVSAPAADIAPPASVAPASVAPMPATPRTEAVAAEPVVAAAHESHAT</sequence>
<dbReference type="SUPFAM" id="SSF46689">
    <property type="entry name" value="Homeodomain-like"/>
    <property type="match status" value="1"/>
</dbReference>
<keyword evidence="8" id="KW-1185">Reference proteome</keyword>
<evidence type="ECO:0000313" key="8">
    <source>
        <dbReference type="Proteomes" id="UP000029424"/>
    </source>
</evidence>
<keyword evidence="3 5" id="KW-0238">DNA-binding</keyword>
<dbReference type="InterPro" id="IPR050109">
    <property type="entry name" value="HTH-type_TetR-like_transc_reg"/>
</dbReference>
<dbReference type="InterPro" id="IPR036271">
    <property type="entry name" value="Tet_transcr_reg_TetR-rel_C_sf"/>
</dbReference>
<dbReference type="PRINTS" id="PR00455">
    <property type="entry name" value="HTHTETR"/>
</dbReference>
<evidence type="ECO:0000256" key="5">
    <source>
        <dbReference type="PROSITE-ProRule" id="PRU00335"/>
    </source>
</evidence>
<dbReference type="Proteomes" id="UP000029424">
    <property type="component" value="Chromosome 1"/>
</dbReference>
<dbReference type="Pfam" id="PF00440">
    <property type="entry name" value="TetR_N"/>
    <property type="match status" value="1"/>
</dbReference>
<keyword evidence="1" id="KW-0678">Repressor</keyword>
<protein>
    <submittedName>
        <fullName evidence="7">Bacterial regulatory s, tetR family protein</fullName>
    </submittedName>
</protein>
<keyword evidence="2" id="KW-0805">Transcription regulation</keyword>
<dbReference type="GeneID" id="60549694"/>